<dbReference type="GO" id="GO:0022857">
    <property type="term" value="F:transmembrane transporter activity"/>
    <property type="evidence" value="ECO:0007669"/>
    <property type="project" value="InterPro"/>
</dbReference>
<feature type="domain" description="ABC transmembrane type-1" evidence="12">
    <location>
        <begin position="27"/>
        <end position="223"/>
    </location>
</feature>
<dbReference type="Pfam" id="PF00005">
    <property type="entry name" value="ABC_tran"/>
    <property type="match status" value="1"/>
</dbReference>
<dbReference type="SUPFAM" id="SSF50331">
    <property type="entry name" value="MOP-like"/>
    <property type="match status" value="1"/>
</dbReference>
<protein>
    <submittedName>
        <fullName evidence="13">Molybdate transport system permease protein</fullName>
    </submittedName>
</protein>
<evidence type="ECO:0000256" key="9">
    <source>
        <dbReference type="ARBA" id="ARBA00023136"/>
    </source>
</evidence>
<dbReference type="PROSITE" id="PS00211">
    <property type="entry name" value="ABC_TRANSPORTER_1"/>
    <property type="match status" value="1"/>
</dbReference>
<keyword evidence="7" id="KW-1278">Translocase</keyword>
<proteinExistence type="inferred from homology"/>
<feature type="transmembrane region" description="Helical" evidence="10">
    <location>
        <begin position="169"/>
        <end position="187"/>
    </location>
</feature>
<feature type="transmembrane region" description="Helical" evidence="10">
    <location>
        <begin position="65"/>
        <end position="87"/>
    </location>
</feature>
<dbReference type="GO" id="GO:0055052">
    <property type="term" value="C:ATP-binding cassette (ABC) transporter complex, substrate-binding subunit-containing"/>
    <property type="evidence" value="ECO:0007669"/>
    <property type="project" value="TreeGrafter"/>
</dbReference>
<dbReference type="PANTHER" id="PTHR43875">
    <property type="entry name" value="MALTODEXTRIN IMPORT ATP-BINDING PROTEIN MSMX"/>
    <property type="match status" value="1"/>
</dbReference>
<accession>A0A853DAE6</accession>
<dbReference type="Pfam" id="PF08402">
    <property type="entry name" value="TOBE_2"/>
    <property type="match status" value="1"/>
</dbReference>
<keyword evidence="14" id="KW-1185">Reference proteome</keyword>
<dbReference type="PROSITE" id="PS50893">
    <property type="entry name" value="ABC_TRANSPORTER_2"/>
    <property type="match status" value="1"/>
</dbReference>
<dbReference type="RefSeq" id="WP_179478913.1">
    <property type="nucleotide sequence ID" value="NZ_JACCFW010000001.1"/>
</dbReference>
<feature type="domain" description="ABC transporter" evidence="11">
    <location>
        <begin position="234"/>
        <end position="469"/>
    </location>
</feature>
<reference evidence="13 14" key="1">
    <citation type="submission" date="2020-07" db="EMBL/GenBank/DDBJ databases">
        <title>Sequencing the genomes of 1000 actinobacteria strains.</title>
        <authorList>
            <person name="Klenk H.-P."/>
        </authorList>
    </citation>
    <scope>NUCLEOTIDE SEQUENCE [LARGE SCALE GENOMIC DNA]</scope>
    <source>
        <strain evidence="13 14">DSM 29531</strain>
    </source>
</reference>
<dbReference type="EMBL" id="JACCFW010000001">
    <property type="protein sequence ID" value="NYJ73567.1"/>
    <property type="molecule type" value="Genomic_DNA"/>
</dbReference>
<dbReference type="SUPFAM" id="SSF161098">
    <property type="entry name" value="MetI-like"/>
    <property type="match status" value="1"/>
</dbReference>
<dbReference type="InterPro" id="IPR035906">
    <property type="entry name" value="MetI-like_sf"/>
</dbReference>
<dbReference type="Gene3D" id="1.10.3720.10">
    <property type="entry name" value="MetI-like"/>
    <property type="match status" value="1"/>
</dbReference>
<dbReference type="GO" id="GO:0005524">
    <property type="term" value="F:ATP binding"/>
    <property type="evidence" value="ECO:0007669"/>
    <property type="project" value="UniProtKB-KW"/>
</dbReference>
<dbReference type="PROSITE" id="PS50928">
    <property type="entry name" value="ABC_TM1"/>
    <property type="match status" value="1"/>
</dbReference>
<evidence type="ECO:0000256" key="4">
    <source>
        <dbReference type="ARBA" id="ARBA00022692"/>
    </source>
</evidence>
<evidence type="ECO:0000256" key="5">
    <source>
        <dbReference type="ARBA" id="ARBA00022741"/>
    </source>
</evidence>
<dbReference type="InterPro" id="IPR008995">
    <property type="entry name" value="Mo/tungstate-bd_C_term_dom"/>
</dbReference>
<feature type="transmembrane region" description="Helical" evidence="10">
    <location>
        <begin position="31"/>
        <end position="53"/>
    </location>
</feature>
<dbReference type="GO" id="GO:0016887">
    <property type="term" value="F:ATP hydrolysis activity"/>
    <property type="evidence" value="ECO:0007669"/>
    <property type="project" value="InterPro"/>
</dbReference>
<evidence type="ECO:0000259" key="11">
    <source>
        <dbReference type="PROSITE" id="PS50893"/>
    </source>
</evidence>
<comment type="similarity">
    <text evidence="10">Belongs to the binding-protein-dependent transport system permease family.</text>
</comment>
<dbReference type="InterPro" id="IPR003439">
    <property type="entry name" value="ABC_transporter-like_ATP-bd"/>
</dbReference>
<dbReference type="InterPro" id="IPR013611">
    <property type="entry name" value="Transp-assoc_OB_typ2"/>
</dbReference>
<gene>
    <name evidence="13" type="ORF">HNR15_000530</name>
</gene>
<dbReference type="SMART" id="SM00382">
    <property type="entry name" value="AAA"/>
    <property type="match status" value="1"/>
</dbReference>
<evidence type="ECO:0000313" key="14">
    <source>
        <dbReference type="Proteomes" id="UP000571817"/>
    </source>
</evidence>
<dbReference type="PANTHER" id="PTHR43875:SF15">
    <property type="entry name" value="TREHALOSE IMPORT ATP-BINDING PROTEIN SUGC"/>
    <property type="match status" value="1"/>
</dbReference>
<dbReference type="InterPro" id="IPR027417">
    <property type="entry name" value="P-loop_NTPase"/>
</dbReference>
<feature type="transmembrane region" description="Helical" evidence="10">
    <location>
        <begin position="207"/>
        <end position="225"/>
    </location>
</feature>
<keyword evidence="9 10" id="KW-0472">Membrane</keyword>
<evidence type="ECO:0000313" key="13">
    <source>
        <dbReference type="EMBL" id="NYJ73567.1"/>
    </source>
</evidence>
<keyword evidence="6" id="KW-0067">ATP-binding</keyword>
<dbReference type="CDD" id="cd06261">
    <property type="entry name" value="TM_PBP2"/>
    <property type="match status" value="1"/>
</dbReference>
<keyword evidence="4 10" id="KW-0812">Transmembrane</keyword>
<keyword evidence="3" id="KW-1003">Cell membrane</keyword>
<evidence type="ECO:0000256" key="10">
    <source>
        <dbReference type="RuleBase" id="RU363032"/>
    </source>
</evidence>
<evidence type="ECO:0000256" key="3">
    <source>
        <dbReference type="ARBA" id="ARBA00022475"/>
    </source>
</evidence>
<dbReference type="InterPro" id="IPR003593">
    <property type="entry name" value="AAA+_ATPase"/>
</dbReference>
<evidence type="ECO:0000256" key="6">
    <source>
        <dbReference type="ARBA" id="ARBA00022840"/>
    </source>
</evidence>
<evidence type="ECO:0000256" key="8">
    <source>
        <dbReference type="ARBA" id="ARBA00022989"/>
    </source>
</evidence>
<keyword evidence="8 10" id="KW-1133">Transmembrane helix</keyword>
<evidence type="ECO:0000256" key="1">
    <source>
        <dbReference type="ARBA" id="ARBA00004141"/>
    </source>
</evidence>
<evidence type="ECO:0000256" key="2">
    <source>
        <dbReference type="ARBA" id="ARBA00022448"/>
    </source>
</evidence>
<organism evidence="13 14">
    <name type="scientific">Allobranchiibius huperziae</name>
    <dbReference type="NCBI Taxonomy" id="1874116"/>
    <lineage>
        <taxon>Bacteria</taxon>
        <taxon>Bacillati</taxon>
        <taxon>Actinomycetota</taxon>
        <taxon>Actinomycetes</taxon>
        <taxon>Micrococcales</taxon>
        <taxon>Dermacoccaceae</taxon>
        <taxon>Allobranchiibius</taxon>
    </lineage>
</organism>
<keyword evidence="5" id="KW-0547">Nucleotide-binding</keyword>
<sequence length="589" mass="61625">MPLVYFAWRFATSGDRGFGESGLWAAARTSVASASISTVIVLLLGVPLARWLATSTGAFARVVTVVVQLPLALPPVMSGIVLIYLVGPYTWLGTHVSGGLTGTTAGVVIAQTFVAAPFLIIAARSAFAERDPALDDLAATLGHGALARFLKVDLPLAADGIRAGAVLTWLRALGEYGATVLLAYHPYTLPVFTSVQFSATGLPTTQAPTALALGIAVVGLLLAGLRLPRRRHRARVPSPVHPQAAARVPVGFALRQRVGDFDLQLAHRAGSDRLAVLGPSGSGKTLTLKAIAGLNAAPGDEVDFAGDAVAQVPAQLRGVGYVPQNRGLFPHLTVWEHATFGVRADPALAAWWLQTLGLDQLLDRRPQELSGGERQRVSLAAALSQNPRVVLLDEPFSALDVPVRAGLQTTVRRLQRESGLSTVLVTHDPVEAALLADEVLVIADGKLLQAGPVTEVYRRPASPTVARLVGIPDVAVGRLTAGGALRAGGCEFLVTTGLPADTPVTWCVRPQDVVLRPDGEHHAVVEDAADLGSHIAVTLRLGDDVLLAATARDLSQVPVGGTCRFDVDPARVVVWADQGAAAGDDILAK</sequence>
<dbReference type="Proteomes" id="UP000571817">
    <property type="component" value="Unassembled WGS sequence"/>
</dbReference>
<keyword evidence="2 10" id="KW-0813">Transport</keyword>
<dbReference type="InterPro" id="IPR047641">
    <property type="entry name" value="ABC_transpr_MalK/UgpC-like"/>
</dbReference>
<dbReference type="SUPFAM" id="SSF52540">
    <property type="entry name" value="P-loop containing nucleoside triphosphate hydrolases"/>
    <property type="match status" value="1"/>
</dbReference>
<comment type="caution">
    <text evidence="13">The sequence shown here is derived from an EMBL/GenBank/DDBJ whole genome shotgun (WGS) entry which is preliminary data.</text>
</comment>
<dbReference type="AlphaFoldDB" id="A0A853DAE6"/>
<evidence type="ECO:0000256" key="7">
    <source>
        <dbReference type="ARBA" id="ARBA00022967"/>
    </source>
</evidence>
<name>A0A853DAE6_9MICO</name>
<dbReference type="Gene3D" id="3.40.50.300">
    <property type="entry name" value="P-loop containing nucleotide triphosphate hydrolases"/>
    <property type="match status" value="1"/>
</dbReference>
<dbReference type="Pfam" id="PF00528">
    <property type="entry name" value="BPD_transp_1"/>
    <property type="match status" value="1"/>
</dbReference>
<evidence type="ECO:0000259" key="12">
    <source>
        <dbReference type="PROSITE" id="PS50928"/>
    </source>
</evidence>
<dbReference type="InterPro" id="IPR000515">
    <property type="entry name" value="MetI-like"/>
</dbReference>
<feature type="transmembrane region" description="Helical" evidence="10">
    <location>
        <begin position="99"/>
        <end position="122"/>
    </location>
</feature>
<comment type="subcellular location">
    <subcellularLocation>
        <location evidence="10">Cell membrane</location>
        <topology evidence="10">Multi-pass membrane protein</topology>
    </subcellularLocation>
    <subcellularLocation>
        <location evidence="1">Membrane</location>
        <topology evidence="1">Multi-pass membrane protein</topology>
    </subcellularLocation>
</comment>
<dbReference type="InterPro" id="IPR017871">
    <property type="entry name" value="ABC_transporter-like_CS"/>
</dbReference>